<evidence type="ECO:0000256" key="4">
    <source>
        <dbReference type="ARBA" id="ARBA00022737"/>
    </source>
</evidence>
<proteinExistence type="predicted"/>
<name>A0A6J2W4X2_CHACN</name>
<feature type="repeat" description="Hemopexin" evidence="7">
    <location>
        <begin position="412"/>
        <end position="466"/>
    </location>
</feature>
<dbReference type="SMART" id="SM00201">
    <property type="entry name" value="SO"/>
    <property type="match status" value="1"/>
</dbReference>
<keyword evidence="3 9" id="KW-0732">Signal</keyword>
<dbReference type="GO" id="GO:0005178">
    <property type="term" value="F:integrin binding"/>
    <property type="evidence" value="ECO:0007669"/>
    <property type="project" value="TreeGrafter"/>
</dbReference>
<dbReference type="FunCoup" id="A0A6J2W4X2">
    <property type="interactions" value="1415"/>
</dbReference>
<feature type="repeat" description="Hemopexin" evidence="7">
    <location>
        <begin position="228"/>
        <end position="278"/>
    </location>
</feature>
<dbReference type="Gene3D" id="2.110.10.10">
    <property type="entry name" value="Hemopexin-like domain"/>
    <property type="match status" value="2"/>
</dbReference>
<evidence type="ECO:0000256" key="8">
    <source>
        <dbReference type="SAM" id="MobiDB-lite"/>
    </source>
</evidence>
<evidence type="ECO:0000256" key="2">
    <source>
        <dbReference type="ARBA" id="ARBA00022525"/>
    </source>
</evidence>
<evidence type="ECO:0000313" key="11">
    <source>
        <dbReference type="Proteomes" id="UP000504632"/>
    </source>
</evidence>
<gene>
    <name evidence="12" type="primary">vtnb</name>
</gene>
<dbReference type="Pfam" id="PF00045">
    <property type="entry name" value="Hemopexin"/>
    <property type="match status" value="3"/>
</dbReference>
<evidence type="ECO:0000259" key="10">
    <source>
        <dbReference type="PROSITE" id="PS50958"/>
    </source>
</evidence>
<dbReference type="InterPro" id="IPR001212">
    <property type="entry name" value="Somatomedin_B_dom"/>
</dbReference>
<dbReference type="CDD" id="cd00094">
    <property type="entry name" value="HX"/>
    <property type="match status" value="1"/>
</dbReference>
<keyword evidence="6" id="KW-0325">Glycoprotein</keyword>
<dbReference type="GO" id="GO:0050840">
    <property type="term" value="F:extracellular matrix binding"/>
    <property type="evidence" value="ECO:0007669"/>
    <property type="project" value="TreeGrafter"/>
</dbReference>
<dbReference type="SUPFAM" id="SSF90188">
    <property type="entry name" value="Somatomedin B domain"/>
    <property type="match status" value="1"/>
</dbReference>
<sequence length="475" mass="54865">MRRTRTGGLQQYLIHQDKMKFLLISLSLLLVTVFAAEESCEHRCQSGFDPNKKCQCDIMCKYYGSCCQDFDTTCRTSIARGDTFADSEVEEQQFLTMSTTESATTVAPTQRTTAPATTTHGPTPPLDPDAVTCSGRTFDAFLQLKNGSIYAFRGEYFFEMDERSVVPGYPKLIKDVWGIPGPIDAAFTRINCQGKTYIFKGNKYWRFDNDVLDEDYPRDISVGFEKMPDDIDAAFAIPAPGHHGKEKVYFFKGDQYYQYEFKHQPSHEECIQMTKSAPSVLFSRYTDTYCDYDLGDLLSSLFFDFQGHHKGPRFISKDWVGIKPPVDAAMVGRLYMSPVPSPTPETDSGPIRRPARRRRKGRRRKSRSPFWDFVLDYEDGYHGARSRKKGQKKGRGKRPETLYEYDLFPDSLEYTDMDLPQEKAMPVQNVYFFKRDKYYRVDLQTKRIDYANPPYPRSIAKYWLGCKEKDLAEKR</sequence>
<dbReference type="PANTHER" id="PTHR22917:SF3">
    <property type="entry name" value="VITRONECTIN"/>
    <property type="match status" value="1"/>
</dbReference>
<protein>
    <submittedName>
        <fullName evidence="12">Vitronectin b isoform X2</fullName>
    </submittedName>
</protein>
<dbReference type="GO" id="GO:0030247">
    <property type="term" value="F:polysaccharide binding"/>
    <property type="evidence" value="ECO:0007669"/>
    <property type="project" value="InterPro"/>
</dbReference>
<feature type="region of interest" description="Disordered" evidence="8">
    <location>
        <begin position="99"/>
        <end position="126"/>
    </location>
</feature>
<dbReference type="InParanoid" id="A0A6J2W4X2"/>
<evidence type="ECO:0000313" key="12">
    <source>
        <dbReference type="RefSeq" id="XP_030639192.1"/>
    </source>
</evidence>
<dbReference type="AlphaFoldDB" id="A0A6J2W4X2"/>
<dbReference type="PROSITE" id="PS50958">
    <property type="entry name" value="SMB_2"/>
    <property type="match status" value="1"/>
</dbReference>
<feature type="chain" id="PRO_5027024483" evidence="9">
    <location>
        <begin position="36"/>
        <end position="475"/>
    </location>
</feature>
<feature type="domain" description="SMB" evidence="10">
    <location>
        <begin position="36"/>
        <end position="79"/>
    </location>
</feature>
<dbReference type="InterPro" id="IPR000585">
    <property type="entry name" value="Hemopexin-like_dom"/>
</dbReference>
<dbReference type="RefSeq" id="XP_030639192.1">
    <property type="nucleotide sequence ID" value="XM_030783332.1"/>
</dbReference>
<dbReference type="InterPro" id="IPR018487">
    <property type="entry name" value="Hemopexin-like_repeat"/>
</dbReference>
<dbReference type="GO" id="GO:0007160">
    <property type="term" value="P:cell-matrix adhesion"/>
    <property type="evidence" value="ECO:0007669"/>
    <property type="project" value="TreeGrafter"/>
</dbReference>
<evidence type="ECO:0000256" key="9">
    <source>
        <dbReference type="SAM" id="SignalP"/>
    </source>
</evidence>
<dbReference type="GeneID" id="115819823"/>
<feature type="region of interest" description="Disordered" evidence="8">
    <location>
        <begin position="337"/>
        <end position="364"/>
    </location>
</feature>
<dbReference type="Pfam" id="PF01033">
    <property type="entry name" value="Somatomedin_B"/>
    <property type="match status" value="1"/>
</dbReference>
<dbReference type="GO" id="GO:0006955">
    <property type="term" value="P:immune response"/>
    <property type="evidence" value="ECO:0007669"/>
    <property type="project" value="InterPro"/>
</dbReference>
<dbReference type="GO" id="GO:0033627">
    <property type="term" value="P:cell adhesion mediated by integrin"/>
    <property type="evidence" value="ECO:0007669"/>
    <property type="project" value="TreeGrafter"/>
</dbReference>
<dbReference type="PANTHER" id="PTHR22917">
    <property type="entry name" value="HEMOPEXIN DOMAIN-CONTAINING PROTEIN"/>
    <property type="match status" value="1"/>
</dbReference>
<dbReference type="Gene3D" id="4.10.410.20">
    <property type="match status" value="1"/>
</dbReference>
<feature type="compositionally biased region" description="Basic residues" evidence="8">
    <location>
        <begin position="353"/>
        <end position="364"/>
    </location>
</feature>
<dbReference type="PROSITE" id="PS00024">
    <property type="entry name" value="HEMOPEXIN"/>
    <property type="match status" value="1"/>
</dbReference>
<comment type="subcellular location">
    <subcellularLocation>
        <location evidence="1">Secreted</location>
    </subcellularLocation>
</comment>
<keyword evidence="2" id="KW-0964">Secreted</keyword>
<feature type="repeat" description="Hemopexin" evidence="7">
    <location>
        <begin position="180"/>
        <end position="227"/>
    </location>
</feature>
<evidence type="ECO:0000256" key="3">
    <source>
        <dbReference type="ARBA" id="ARBA00022729"/>
    </source>
</evidence>
<evidence type="ECO:0000256" key="6">
    <source>
        <dbReference type="ARBA" id="ARBA00023180"/>
    </source>
</evidence>
<dbReference type="InterPro" id="IPR020436">
    <property type="entry name" value="SMB_chordata"/>
</dbReference>
<evidence type="ECO:0000256" key="1">
    <source>
        <dbReference type="ARBA" id="ARBA00004613"/>
    </source>
</evidence>
<dbReference type="GO" id="GO:0005615">
    <property type="term" value="C:extracellular space"/>
    <property type="evidence" value="ECO:0007669"/>
    <property type="project" value="TreeGrafter"/>
</dbReference>
<dbReference type="GO" id="GO:0005044">
    <property type="term" value="F:scavenger receptor activity"/>
    <property type="evidence" value="ECO:0007669"/>
    <property type="project" value="InterPro"/>
</dbReference>
<dbReference type="SMART" id="SM00120">
    <property type="entry name" value="HX"/>
    <property type="match status" value="4"/>
</dbReference>
<feature type="repeat" description="Hemopexin" evidence="7">
    <location>
        <begin position="135"/>
        <end position="179"/>
    </location>
</feature>
<reference evidence="12" key="1">
    <citation type="submission" date="2025-08" db="UniProtKB">
        <authorList>
            <consortium name="RefSeq"/>
        </authorList>
    </citation>
    <scope>IDENTIFICATION</scope>
</reference>
<dbReference type="PROSITE" id="PS51642">
    <property type="entry name" value="HEMOPEXIN_2"/>
    <property type="match status" value="4"/>
</dbReference>
<dbReference type="InterPro" id="IPR018486">
    <property type="entry name" value="Hemopexin_CS"/>
</dbReference>
<dbReference type="InterPro" id="IPR051298">
    <property type="entry name" value="Heme_transport/Cell_adhesion"/>
</dbReference>
<organism evidence="11 12">
    <name type="scientific">Chanos chanos</name>
    <name type="common">Milkfish</name>
    <name type="synonym">Mugil chanos</name>
    <dbReference type="NCBI Taxonomy" id="29144"/>
    <lineage>
        <taxon>Eukaryota</taxon>
        <taxon>Metazoa</taxon>
        <taxon>Chordata</taxon>
        <taxon>Craniata</taxon>
        <taxon>Vertebrata</taxon>
        <taxon>Euteleostomi</taxon>
        <taxon>Actinopterygii</taxon>
        <taxon>Neopterygii</taxon>
        <taxon>Teleostei</taxon>
        <taxon>Ostariophysi</taxon>
        <taxon>Gonorynchiformes</taxon>
        <taxon>Chanidae</taxon>
        <taxon>Chanos</taxon>
    </lineage>
</organism>
<dbReference type="PRINTS" id="PR00022">
    <property type="entry name" value="SOMATOMEDINB"/>
</dbReference>
<dbReference type="InterPro" id="IPR036375">
    <property type="entry name" value="Hemopexin-like_dom_sf"/>
</dbReference>
<keyword evidence="4" id="KW-0677">Repeat</keyword>
<dbReference type="Proteomes" id="UP000504632">
    <property type="component" value="Chromosome 8"/>
</dbReference>
<dbReference type="OrthoDB" id="9898692at2759"/>
<evidence type="ECO:0000256" key="5">
    <source>
        <dbReference type="ARBA" id="ARBA00023157"/>
    </source>
</evidence>
<evidence type="ECO:0000256" key="7">
    <source>
        <dbReference type="PROSITE-ProRule" id="PRU01011"/>
    </source>
</evidence>
<accession>A0A6J2W4X2</accession>
<keyword evidence="5" id="KW-1015">Disulfide bond</keyword>
<feature type="compositionally biased region" description="Low complexity" evidence="8">
    <location>
        <begin position="103"/>
        <end position="121"/>
    </location>
</feature>
<dbReference type="InterPro" id="IPR036024">
    <property type="entry name" value="Somatomedin_B-like_dom_sf"/>
</dbReference>
<dbReference type="PROSITE" id="PS00524">
    <property type="entry name" value="SMB_1"/>
    <property type="match status" value="1"/>
</dbReference>
<keyword evidence="11" id="KW-1185">Reference proteome</keyword>
<feature type="signal peptide" evidence="9">
    <location>
        <begin position="1"/>
        <end position="35"/>
    </location>
</feature>
<dbReference type="SUPFAM" id="SSF50923">
    <property type="entry name" value="Hemopexin-like domain"/>
    <property type="match status" value="1"/>
</dbReference>
<dbReference type="CTD" id="403026"/>